<name>A0A7W6JR59_9SPHN</name>
<dbReference type="PROSITE" id="PS50943">
    <property type="entry name" value="HTH_CROC1"/>
    <property type="match status" value="1"/>
</dbReference>
<accession>A0A7W6JR59</accession>
<evidence type="ECO:0000313" key="2">
    <source>
        <dbReference type="EMBL" id="MBB4096976.1"/>
    </source>
</evidence>
<sequence length="85" mass="9303">MSKSAFSDAHQLLISALADARRDAGIHQADLAKIIGKDQSFISNIERGQRRVDVIEFYAIARALNVDPVQLFIEVVAGLPAKVEI</sequence>
<evidence type="ECO:0000259" key="1">
    <source>
        <dbReference type="PROSITE" id="PS50943"/>
    </source>
</evidence>
<comment type="caution">
    <text evidence="2">The sequence shown here is derived from an EMBL/GenBank/DDBJ whole genome shotgun (WGS) entry which is preliminary data.</text>
</comment>
<dbReference type="SUPFAM" id="SSF47413">
    <property type="entry name" value="lambda repressor-like DNA-binding domains"/>
    <property type="match status" value="1"/>
</dbReference>
<proteinExistence type="predicted"/>
<organism evidence="2 3">
    <name type="scientific">Sphingomonas kyeonggiensis</name>
    <dbReference type="NCBI Taxonomy" id="1268553"/>
    <lineage>
        <taxon>Bacteria</taxon>
        <taxon>Pseudomonadati</taxon>
        <taxon>Pseudomonadota</taxon>
        <taxon>Alphaproteobacteria</taxon>
        <taxon>Sphingomonadales</taxon>
        <taxon>Sphingomonadaceae</taxon>
        <taxon>Sphingomonas</taxon>
    </lineage>
</organism>
<dbReference type="EMBL" id="JACIEH010000001">
    <property type="protein sequence ID" value="MBB4096976.1"/>
    <property type="molecule type" value="Genomic_DNA"/>
</dbReference>
<keyword evidence="3" id="KW-1185">Reference proteome</keyword>
<dbReference type="Pfam" id="PF01381">
    <property type="entry name" value="HTH_3"/>
    <property type="match status" value="1"/>
</dbReference>
<dbReference type="SMART" id="SM00530">
    <property type="entry name" value="HTH_XRE"/>
    <property type="match status" value="1"/>
</dbReference>
<dbReference type="GO" id="GO:0003677">
    <property type="term" value="F:DNA binding"/>
    <property type="evidence" value="ECO:0007669"/>
    <property type="project" value="InterPro"/>
</dbReference>
<dbReference type="Proteomes" id="UP000557392">
    <property type="component" value="Unassembled WGS sequence"/>
</dbReference>
<dbReference type="CDD" id="cd00093">
    <property type="entry name" value="HTH_XRE"/>
    <property type="match status" value="1"/>
</dbReference>
<protein>
    <submittedName>
        <fullName evidence="2">Transcriptional regulator with XRE-family HTH domain</fullName>
    </submittedName>
</protein>
<evidence type="ECO:0000313" key="3">
    <source>
        <dbReference type="Proteomes" id="UP000557392"/>
    </source>
</evidence>
<dbReference type="InterPro" id="IPR010982">
    <property type="entry name" value="Lambda_DNA-bd_dom_sf"/>
</dbReference>
<dbReference type="AlphaFoldDB" id="A0A7W6JR59"/>
<dbReference type="InterPro" id="IPR001387">
    <property type="entry name" value="Cro/C1-type_HTH"/>
</dbReference>
<reference evidence="2 3" key="1">
    <citation type="submission" date="2020-08" db="EMBL/GenBank/DDBJ databases">
        <title>Genomic Encyclopedia of Type Strains, Phase IV (KMG-IV): sequencing the most valuable type-strain genomes for metagenomic binning, comparative biology and taxonomic classification.</title>
        <authorList>
            <person name="Goeker M."/>
        </authorList>
    </citation>
    <scope>NUCLEOTIDE SEQUENCE [LARGE SCALE GENOMIC DNA]</scope>
    <source>
        <strain evidence="2 3">DSM 101806</strain>
    </source>
</reference>
<dbReference type="RefSeq" id="WP_183994276.1">
    <property type="nucleotide sequence ID" value="NZ_JACIEH010000001.1"/>
</dbReference>
<feature type="domain" description="HTH cro/C1-type" evidence="1">
    <location>
        <begin position="17"/>
        <end position="71"/>
    </location>
</feature>
<dbReference type="Gene3D" id="1.10.260.40">
    <property type="entry name" value="lambda repressor-like DNA-binding domains"/>
    <property type="match status" value="1"/>
</dbReference>
<gene>
    <name evidence="2" type="ORF">GGR46_000509</name>
</gene>